<dbReference type="PROSITE" id="PS51387">
    <property type="entry name" value="FAD_PCMH"/>
    <property type="match status" value="1"/>
</dbReference>
<name>A0ABW7JJR3_9NOCA</name>
<dbReference type="Proteomes" id="UP001609175">
    <property type="component" value="Unassembled WGS sequence"/>
</dbReference>
<dbReference type="PANTHER" id="PTHR42973:SF39">
    <property type="entry name" value="FAD-BINDING PCMH-TYPE DOMAIN-CONTAINING PROTEIN"/>
    <property type="match status" value="1"/>
</dbReference>
<keyword evidence="3" id="KW-0285">Flavoprotein</keyword>
<comment type="cofactor">
    <cofactor evidence="1">
        <name>FAD</name>
        <dbReference type="ChEBI" id="CHEBI:57692"/>
    </cofactor>
</comment>
<dbReference type="Gene3D" id="3.30.465.10">
    <property type="match status" value="1"/>
</dbReference>
<protein>
    <submittedName>
        <fullName evidence="7">FAD-binding oxidoreductase</fullName>
    </submittedName>
</protein>
<evidence type="ECO:0000259" key="6">
    <source>
        <dbReference type="PROSITE" id="PS51387"/>
    </source>
</evidence>
<keyword evidence="4" id="KW-0274">FAD</keyword>
<dbReference type="Gene3D" id="3.40.462.20">
    <property type="match status" value="1"/>
</dbReference>
<dbReference type="PANTHER" id="PTHR42973">
    <property type="entry name" value="BINDING OXIDOREDUCTASE, PUTATIVE (AFU_ORTHOLOGUE AFUA_1G17690)-RELATED"/>
    <property type="match status" value="1"/>
</dbReference>
<dbReference type="EMBL" id="JBIMSO010000033">
    <property type="protein sequence ID" value="MFH5207998.1"/>
    <property type="molecule type" value="Genomic_DNA"/>
</dbReference>
<dbReference type="InterPro" id="IPR016167">
    <property type="entry name" value="FAD-bd_PCMH_sub1"/>
</dbReference>
<dbReference type="InterPro" id="IPR050416">
    <property type="entry name" value="FAD-linked_Oxidoreductase"/>
</dbReference>
<gene>
    <name evidence="7" type="ORF">ACHIPZ_07200</name>
</gene>
<reference evidence="7 8" key="1">
    <citation type="submission" date="2024-10" db="EMBL/GenBank/DDBJ databases">
        <authorList>
            <person name="Riesco R."/>
        </authorList>
    </citation>
    <scope>NUCLEOTIDE SEQUENCE [LARGE SCALE GENOMIC DNA]</scope>
    <source>
        <strain evidence="7 8">NCIMB 15449</strain>
    </source>
</reference>
<dbReference type="InterPro" id="IPR006094">
    <property type="entry name" value="Oxid_FAD_bind_N"/>
</dbReference>
<evidence type="ECO:0000256" key="2">
    <source>
        <dbReference type="ARBA" id="ARBA00005466"/>
    </source>
</evidence>
<dbReference type="InterPro" id="IPR016169">
    <property type="entry name" value="FAD-bd_PCMH_sub2"/>
</dbReference>
<dbReference type="PROSITE" id="PS00862">
    <property type="entry name" value="OX2_COVAL_FAD"/>
    <property type="match status" value="1"/>
</dbReference>
<feature type="domain" description="FAD-binding PCMH-type" evidence="6">
    <location>
        <begin position="47"/>
        <end position="215"/>
    </location>
</feature>
<proteinExistence type="inferred from homology"/>
<dbReference type="Gene3D" id="3.30.43.10">
    <property type="entry name" value="Uridine Diphospho-n-acetylenolpyruvylglucosamine Reductase, domain 2"/>
    <property type="match status" value="1"/>
</dbReference>
<evidence type="ECO:0000256" key="4">
    <source>
        <dbReference type="ARBA" id="ARBA00022827"/>
    </source>
</evidence>
<dbReference type="InterPro" id="IPR006093">
    <property type="entry name" value="Oxy_OxRdtase_FAD_BS"/>
</dbReference>
<evidence type="ECO:0000256" key="5">
    <source>
        <dbReference type="ARBA" id="ARBA00023002"/>
    </source>
</evidence>
<comment type="caution">
    <text evidence="7">The sequence shown here is derived from an EMBL/GenBank/DDBJ whole genome shotgun (WGS) entry which is preliminary data.</text>
</comment>
<evidence type="ECO:0000313" key="7">
    <source>
        <dbReference type="EMBL" id="MFH5207998.1"/>
    </source>
</evidence>
<dbReference type="RefSeq" id="WP_395113436.1">
    <property type="nucleotide sequence ID" value="NZ_JBIMSO010000033.1"/>
</dbReference>
<accession>A0ABW7JJR3</accession>
<dbReference type="Pfam" id="PF01565">
    <property type="entry name" value="FAD_binding_4"/>
    <property type="match status" value="1"/>
</dbReference>
<organism evidence="7 8">
    <name type="scientific">Antrihabitans spumae</name>
    <dbReference type="NCBI Taxonomy" id="3373370"/>
    <lineage>
        <taxon>Bacteria</taxon>
        <taxon>Bacillati</taxon>
        <taxon>Actinomycetota</taxon>
        <taxon>Actinomycetes</taxon>
        <taxon>Mycobacteriales</taxon>
        <taxon>Nocardiaceae</taxon>
        <taxon>Antrihabitans</taxon>
    </lineage>
</organism>
<comment type="similarity">
    <text evidence="2">Belongs to the oxygen-dependent FAD-linked oxidoreductase family.</text>
</comment>
<dbReference type="InterPro" id="IPR016166">
    <property type="entry name" value="FAD-bd_PCMH"/>
</dbReference>
<dbReference type="InterPro" id="IPR036318">
    <property type="entry name" value="FAD-bd_PCMH-like_sf"/>
</dbReference>
<evidence type="ECO:0000313" key="8">
    <source>
        <dbReference type="Proteomes" id="UP001609175"/>
    </source>
</evidence>
<evidence type="ECO:0000256" key="1">
    <source>
        <dbReference type="ARBA" id="ARBA00001974"/>
    </source>
</evidence>
<keyword evidence="5" id="KW-0560">Oxidoreductase</keyword>
<dbReference type="SUPFAM" id="SSF56176">
    <property type="entry name" value="FAD-binding/transporter-associated domain-like"/>
    <property type="match status" value="1"/>
</dbReference>
<sequence length="466" mass="48470">MSTHIDDPQALRPHSVVERLRLVVAGEVHAPGTGGYDLASATFNVATEHHPAAVVVAADAADVAAAVRVAAASGLTVAVQATGHGAMAAKSDAILINTSRLSTLSIDVAARTATVGAGVRWQKVLDATSPFGLGGLCGSAPDAGVVGYTIGGGMGPIARTYGFAADHVVELEVVSADGSISRVDESTDPDLFWAIRGGGAAFGIVTEMTFRLFPLTTLHAGGLFFDIVDAPRVLRGWREWVHMIPESVSTSVAVLNLPPLPDLPEVLRGRTVLHVRYATADRRDEYTSIIGAIRALATPLLDTVTDIHYADLGAIHADPTDPMPVSERGMLLAELPVEAIDTFFATVGPDAELPIIMAEIRAMGGALARDAETPNAVAGRTAAFALFTLGMNVPPIADAVVGALDSILAAMAPWGTGGSLLNFAGGVTGEPARRVHSAWGVEKSTRLREIREQVDPKGVFAAAARW</sequence>
<evidence type="ECO:0000256" key="3">
    <source>
        <dbReference type="ARBA" id="ARBA00022630"/>
    </source>
</evidence>